<dbReference type="EMBL" id="AKOC01000008">
    <property type="protein sequence ID" value="EJB44784.1"/>
    <property type="molecule type" value="Genomic_DNA"/>
</dbReference>
<accession>I9RIS1</accession>
<proteinExistence type="predicted"/>
<evidence type="ECO:0000313" key="1">
    <source>
        <dbReference type="EMBL" id="EJB44784.1"/>
    </source>
</evidence>
<dbReference type="Proteomes" id="UP000005483">
    <property type="component" value="Unassembled WGS sequence"/>
</dbReference>
<comment type="caution">
    <text evidence="1">The sequence shown here is derived from an EMBL/GenBank/DDBJ whole genome shotgun (WGS) entry which is preliminary data.</text>
</comment>
<protein>
    <submittedName>
        <fullName evidence="1">Uncharacterized protein</fullName>
    </submittedName>
</protein>
<gene>
    <name evidence="1" type="ORF">HPHPA9_0681</name>
</gene>
<reference evidence="1 2" key="1">
    <citation type="submission" date="2012-04" db="EMBL/GenBank/DDBJ databases">
        <title>Genome sequence of Helicobacter pylori Hp A-9.</title>
        <authorList>
            <person name="Blanchard T.G."/>
            <person name="Czinn S.J."/>
            <person name="McCracken C."/>
            <person name="Abolude K."/>
            <person name="Maroo A."/>
            <person name="Santana-Cruz I."/>
            <person name="Tallon L.J."/>
            <person name="Ficke F.W.F."/>
        </authorList>
    </citation>
    <scope>NUCLEOTIDE SEQUENCE [LARGE SCALE GENOMIC DNA]</scope>
    <source>
        <strain evidence="1 2">Hp A-9</strain>
    </source>
</reference>
<name>I9RIS1_HELPX</name>
<dbReference type="PATRIC" id="fig|992034.3.peg.655"/>
<sequence length="37" mass="4338">MFGFNIVFLKLCFMVKLLKRIGGDFETMFPISFDNAF</sequence>
<dbReference type="AlphaFoldDB" id="I9RIS1"/>
<evidence type="ECO:0000313" key="2">
    <source>
        <dbReference type="Proteomes" id="UP000005483"/>
    </source>
</evidence>
<organism evidence="1 2">
    <name type="scientific">Helicobacter pylori Hp A-9</name>
    <dbReference type="NCBI Taxonomy" id="992034"/>
    <lineage>
        <taxon>Bacteria</taxon>
        <taxon>Pseudomonadati</taxon>
        <taxon>Campylobacterota</taxon>
        <taxon>Epsilonproteobacteria</taxon>
        <taxon>Campylobacterales</taxon>
        <taxon>Helicobacteraceae</taxon>
        <taxon>Helicobacter</taxon>
    </lineage>
</organism>